<dbReference type="STRING" id="945713.IALB_0764"/>
<evidence type="ECO:0000259" key="4">
    <source>
        <dbReference type="Pfam" id="PF01551"/>
    </source>
</evidence>
<accession>I0AHL9</accession>
<dbReference type="KEGG" id="ial:IALB_0764"/>
<keyword evidence="6" id="KW-1185">Reference proteome</keyword>
<dbReference type="PANTHER" id="PTHR21666">
    <property type="entry name" value="PEPTIDASE-RELATED"/>
    <property type="match status" value="1"/>
</dbReference>
<dbReference type="OrthoDB" id="9814377at2"/>
<keyword evidence="2" id="KW-0175">Coiled coil</keyword>
<dbReference type="InterPro" id="IPR011055">
    <property type="entry name" value="Dup_hybrid_motif"/>
</dbReference>
<evidence type="ECO:0000313" key="6">
    <source>
        <dbReference type="Proteomes" id="UP000007394"/>
    </source>
</evidence>
<dbReference type="SUPFAM" id="SSF51261">
    <property type="entry name" value="Duplicated hybrid motif"/>
    <property type="match status" value="1"/>
</dbReference>
<evidence type="ECO:0000256" key="3">
    <source>
        <dbReference type="SAM" id="Phobius"/>
    </source>
</evidence>
<dbReference type="AlphaFoldDB" id="I0AHL9"/>
<dbReference type="InterPro" id="IPR050570">
    <property type="entry name" value="Cell_wall_metabolism_enzyme"/>
</dbReference>
<evidence type="ECO:0000256" key="1">
    <source>
        <dbReference type="ARBA" id="ARBA00022729"/>
    </source>
</evidence>
<evidence type="ECO:0000313" key="5">
    <source>
        <dbReference type="EMBL" id="AFH48476.1"/>
    </source>
</evidence>
<dbReference type="HOGENOM" id="CLU_029425_8_0_10"/>
<reference evidence="5 6" key="1">
    <citation type="journal article" date="2012" name="Front. Microbiol.">
        <title>Complete genome of Ignavibacterium album, a metabolically versatile, flagellated, facultative anaerobe from the phylum Chlorobi.</title>
        <authorList>
            <person name="Liu Z."/>
            <person name="Frigaard N.-U."/>
            <person name="Vogl K."/>
            <person name="Iino T."/>
            <person name="Ohkuma M."/>
            <person name="Overmann J."/>
            <person name="Bryant D.A."/>
        </authorList>
    </citation>
    <scope>NUCLEOTIDE SEQUENCE [LARGE SCALE GENOMIC DNA]</scope>
    <source>
        <strain evidence="6">DSM 19864 / JCM 16511 / NBRC 101810 / Mat9-16</strain>
    </source>
</reference>
<keyword evidence="3" id="KW-0812">Transmembrane</keyword>
<keyword evidence="3" id="KW-0472">Membrane</keyword>
<dbReference type="Pfam" id="PF01551">
    <property type="entry name" value="Peptidase_M23"/>
    <property type="match status" value="1"/>
</dbReference>
<name>I0AHL9_IGNAJ</name>
<evidence type="ECO:0000256" key="2">
    <source>
        <dbReference type="SAM" id="Coils"/>
    </source>
</evidence>
<dbReference type="EMBL" id="CP003418">
    <property type="protein sequence ID" value="AFH48476.1"/>
    <property type="molecule type" value="Genomic_DNA"/>
</dbReference>
<protein>
    <submittedName>
        <fullName evidence="5">Membrane metalloendopeptidase-like protein</fullName>
    </submittedName>
</protein>
<feature type="transmembrane region" description="Helical" evidence="3">
    <location>
        <begin position="36"/>
        <end position="58"/>
    </location>
</feature>
<dbReference type="Gene3D" id="2.70.70.10">
    <property type="entry name" value="Glucose Permease (Domain IIA)"/>
    <property type="match status" value="1"/>
</dbReference>
<feature type="coiled-coil region" evidence="2">
    <location>
        <begin position="82"/>
        <end position="109"/>
    </location>
</feature>
<dbReference type="InterPro" id="IPR016047">
    <property type="entry name" value="M23ase_b-sheet_dom"/>
</dbReference>
<dbReference type="CDD" id="cd12797">
    <property type="entry name" value="M23_peptidase"/>
    <property type="match status" value="1"/>
</dbReference>
<sequence length="277" mass="31699">MKLKFDKKRLKKLTEFSVVLVPHDTSTETKTIKLSFIKITSIILIYSLIMLFIGFYIITFTSLDKFILPDSYRYNTPEKMQLRDLNEKIIRLATELEKLKSSNERLKSILMKQDSSIFNEENSESPVKENKKSAGGNVYAAFLKFISTIFTKHQTIIFIKPTDGYLSRKFDPENGHLGIDFATKENNPIFASAGGYISFAGYTPEYGYVVIVNHSDDFITRYMHCSVVVRKQGERVIQGEVIALAGNSGTRTTGTHLHFEIWHKGKPVDPEKFLIKF</sequence>
<dbReference type="PANTHER" id="PTHR21666:SF289">
    <property type="entry name" value="L-ALA--D-GLU ENDOPEPTIDASE"/>
    <property type="match status" value="1"/>
</dbReference>
<keyword evidence="1" id="KW-0732">Signal</keyword>
<organism evidence="5 6">
    <name type="scientific">Ignavibacterium album (strain DSM 19864 / JCM 16511 / NBRC 101810 / Mat9-16)</name>
    <dbReference type="NCBI Taxonomy" id="945713"/>
    <lineage>
        <taxon>Bacteria</taxon>
        <taxon>Pseudomonadati</taxon>
        <taxon>Ignavibacteriota</taxon>
        <taxon>Ignavibacteria</taxon>
        <taxon>Ignavibacteriales</taxon>
        <taxon>Ignavibacteriaceae</taxon>
        <taxon>Ignavibacterium</taxon>
    </lineage>
</organism>
<dbReference type="eggNOG" id="COG0739">
    <property type="taxonomic scope" value="Bacteria"/>
</dbReference>
<feature type="domain" description="M23ase beta-sheet core" evidence="4">
    <location>
        <begin position="175"/>
        <end position="270"/>
    </location>
</feature>
<dbReference type="Proteomes" id="UP000007394">
    <property type="component" value="Chromosome"/>
</dbReference>
<gene>
    <name evidence="5" type="ordered locus">IALB_0764</name>
</gene>
<dbReference type="GO" id="GO:0004222">
    <property type="term" value="F:metalloendopeptidase activity"/>
    <property type="evidence" value="ECO:0007669"/>
    <property type="project" value="TreeGrafter"/>
</dbReference>
<dbReference type="RefSeq" id="WP_014559632.1">
    <property type="nucleotide sequence ID" value="NC_017464.1"/>
</dbReference>
<keyword evidence="3" id="KW-1133">Transmembrane helix</keyword>
<proteinExistence type="predicted"/>